<keyword evidence="5" id="KW-0677">Repeat</keyword>
<evidence type="ECO:0000256" key="10">
    <source>
        <dbReference type="ARBA" id="ARBA00023163"/>
    </source>
</evidence>
<feature type="compositionally biased region" description="Basic residues" evidence="12">
    <location>
        <begin position="1904"/>
        <end position="1917"/>
    </location>
</feature>
<dbReference type="PROSITE" id="PS00028">
    <property type="entry name" value="ZINC_FINGER_C2H2_1"/>
    <property type="match status" value="2"/>
</dbReference>
<dbReference type="GO" id="GO:0008270">
    <property type="term" value="F:zinc ion binding"/>
    <property type="evidence" value="ECO:0007669"/>
    <property type="project" value="UniProtKB-KW"/>
</dbReference>
<keyword evidence="4" id="KW-0479">Metal-binding</keyword>
<evidence type="ECO:0000256" key="5">
    <source>
        <dbReference type="ARBA" id="ARBA00022737"/>
    </source>
</evidence>
<feature type="compositionally biased region" description="Basic residues" evidence="12">
    <location>
        <begin position="1606"/>
        <end position="1625"/>
    </location>
</feature>
<evidence type="ECO:0000259" key="13">
    <source>
        <dbReference type="PROSITE" id="PS00028"/>
    </source>
</evidence>
<feature type="region of interest" description="Disordered" evidence="12">
    <location>
        <begin position="750"/>
        <end position="775"/>
    </location>
</feature>
<keyword evidence="6" id="KW-0863">Zinc-finger</keyword>
<feature type="region of interest" description="Disordered" evidence="12">
    <location>
        <begin position="1214"/>
        <end position="1332"/>
    </location>
</feature>
<feature type="compositionally biased region" description="Basic and acidic residues" evidence="12">
    <location>
        <begin position="560"/>
        <end position="573"/>
    </location>
</feature>
<feature type="compositionally biased region" description="Basic and acidic residues" evidence="12">
    <location>
        <begin position="1322"/>
        <end position="1332"/>
    </location>
</feature>
<feature type="compositionally biased region" description="Basic and acidic residues" evidence="12">
    <location>
        <begin position="1269"/>
        <end position="1290"/>
    </location>
</feature>
<evidence type="ECO:0000256" key="6">
    <source>
        <dbReference type="ARBA" id="ARBA00022771"/>
    </source>
</evidence>
<dbReference type="PANTHER" id="PTHR15507">
    <property type="entry name" value="ZINC FINGER PROTEIN RLF"/>
    <property type="match status" value="1"/>
</dbReference>
<feature type="region of interest" description="Disordered" evidence="12">
    <location>
        <begin position="1089"/>
        <end position="1116"/>
    </location>
</feature>
<evidence type="ECO:0000256" key="4">
    <source>
        <dbReference type="ARBA" id="ARBA00022723"/>
    </source>
</evidence>
<keyword evidence="10" id="KW-0804">Transcription</keyword>
<dbReference type="InterPro" id="IPR052251">
    <property type="entry name" value="GH-ZnFinger_Regulators"/>
</dbReference>
<feature type="compositionally biased region" description="Basic and acidic residues" evidence="12">
    <location>
        <begin position="765"/>
        <end position="775"/>
    </location>
</feature>
<feature type="compositionally biased region" description="Polar residues" evidence="12">
    <location>
        <begin position="1960"/>
        <end position="1969"/>
    </location>
</feature>
<feature type="compositionally biased region" description="Polar residues" evidence="12">
    <location>
        <begin position="633"/>
        <end position="646"/>
    </location>
</feature>
<keyword evidence="11" id="KW-0539">Nucleus</keyword>
<evidence type="ECO:0000256" key="8">
    <source>
        <dbReference type="ARBA" id="ARBA00023015"/>
    </source>
</evidence>
<feature type="compositionally biased region" description="Polar residues" evidence="12">
    <location>
        <begin position="1094"/>
        <end position="1106"/>
    </location>
</feature>
<feature type="region of interest" description="Disordered" evidence="12">
    <location>
        <begin position="1606"/>
        <end position="1705"/>
    </location>
</feature>
<accession>A0A6G1PEN6</accession>
<dbReference type="Pfam" id="PF25580">
    <property type="entry name" value="TPR_Rlf"/>
    <property type="match status" value="1"/>
</dbReference>
<feature type="compositionally biased region" description="Polar residues" evidence="12">
    <location>
        <begin position="750"/>
        <end position="760"/>
    </location>
</feature>
<feature type="compositionally biased region" description="Polar residues" evidence="12">
    <location>
        <begin position="1831"/>
        <end position="1845"/>
    </location>
</feature>
<keyword evidence="8" id="KW-0805">Transcription regulation</keyword>
<feature type="compositionally biased region" description="Polar residues" evidence="12">
    <location>
        <begin position="956"/>
        <end position="967"/>
    </location>
</feature>
<feature type="compositionally biased region" description="Polar residues" evidence="12">
    <location>
        <begin position="1626"/>
        <end position="1641"/>
    </location>
</feature>
<feature type="domain" description="C2H2-type" evidence="13">
    <location>
        <begin position="1430"/>
        <end position="1452"/>
    </location>
</feature>
<feature type="compositionally biased region" description="Polar residues" evidence="12">
    <location>
        <begin position="1940"/>
        <end position="1952"/>
    </location>
</feature>
<dbReference type="GO" id="GO:0000981">
    <property type="term" value="F:DNA-binding transcription factor activity, RNA polymerase II-specific"/>
    <property type="evidence" value="ECO:0007669"/>
    <property type="project" value="TreeGrafter"/>
</dbReference>
<evidence type="ECO:0000256" key="11">
    <source>
        <dbReference type="ARBA" id="ARBA00023242"/>
    </source>
</evidence>
<dbReference type="PANTHER" id="PTHR15507:SF16">
    <property type="entry name" value="ZINC FINGER PROTEIN 654"/>
    <property type="match status" value="1"/>
</dbReference>
<feature type="region of interest" description="Disordered" evidence="12">
    <location>
        <begin position="1176"/>
        <end position="1197"/>
    </location>
</feature>
<feature type="compositionally biased region" description="Basic and acidic residues" evidence="12">
    <location>
        <begin position="1659"/>
        <end position="1689"/>
    </location>
</feature>
<evidence type="ECO:0000256" key="9">
    <source>
        <dbReference type="ARBA" id="ARBA00023125"/>
    </source>
</evidence>
<evidence type="ECO:0000256" key="7">
    <source>
        <dbReference type="ARBA" id="ARBA00022833"/>
    </source>
</evidence>
<keyword evidence="15" id="KW-1185">Reference proteome</keyword>
<evidence type="ECO:0000256" key="1">
    <source>
        <dbReference type="ARBA" id="ARBA00004123"/>
    </source>
</evidence>
<evidence type="ECO:0000313" key="14">
    <source>
        <dbReference type="EMBL" id="KAF3688478.1"/>
    </source>
</evidence>
<keyword evidence="9" id="KW-0238">DNA-binding</keyword>
<feature type="compositionally biased region" description="Basic residues" evidence="12">
    <location>
        <begin position="1730"/>
        <end position="1741"/>
    </location>
</feature>
<dbReference type="InterPro" id="IPR057986">
    <property type="entry name" value="TPR_Rlf/292/654"/>
</dbReference>
<feature type="region of interest" description="Disordered" evidence="12">
    <location>
        <begin position="935"/>
        <end position="967"/>
    </location>
</feature>
<feature type="region of interest" description="Disordered" evidence="12">
    <location>
        <begin position="619"/>
        <end position="661"/>
    </location>
</feature>
<feature type="compositionally biased region" description="Basic and acidic residues" evidence="12">
    <location>
        <begin position="1773"/>
        <end position="1785"/>
    </location>
</feature>
<feature type="compositionally biased region" description="Low complexity" evidence="12">
    <location>
        <begin position="935"/>
        <end position="951"/>
    </location>
</feature>
<feature type="compositionally biased region" description="Basic and acidic residues" evidence="12">
    <location>
        <begin position="1485"/>
        <end position="1508"/>
    </location>
</feature>
<dbReference type="SMART" id="SM00355">
    <property type="entry name" value="ZnF_C2H2"/>
    <property type="match status" value="7"/>
</dbReference>
<sequence length="2174" mass="242877">MAEEGRTYELEGLENQLQSLLSRYSDDGLRADSKTFCSDFRKIVEEHASHWQVPLPQLRILEIALIYFARASIFFTSNCDHVLHTLSSLALSVFELLLFFDQKDFGQEPLKHFVATFQECHLVLARHQNVHLLQVEHLVQDGGPWASMALQAILSESTLPQNEVDDCISSEVPVFFELRVRYLLSCERISEAMALAKCCARHPTAGQYLFFLQVYLTWLYKNSQHDRLLKEVADLNGNDAVHIICSLECEEEDDLLLALSRAFLSQQLRRGDTYYLCDLVFIWSKLHSRLKTSKQTLLEESHQLMLSATNVNSIFPFIRAILQELGEDGVQFCVELCASALESCLPCDLVTKSLIYKTIAGLLPNDLEVSRACALLVFFLERTFEAYKMVYLLYMHPDQEYHVDYSPIRNHVRFETLQVLKKDLCFDPEFWNLFTLRTNCLKLMNEKVVSAAHEEIMEDKWISNYCTKEPASQSSTLLCPKGSKGALQPAAKKRHHKEVTDTASKRLKVGPGKTQLNADQALKKKGKQSSRPLKEASSKPLRRSFWQLDRIQDNGAMAYGEHRRTTRLSEKNPPKRRIRKPKWLLEDSGTLEANNVSPRIKKHGLKHQKYHPSSVIKRAEPGQIKNNVKHKPSLNSHLKASENNKPQRGFSLDSPKPSTPPQVILELSLPDNELMGTFTEDTCNRQRGFPQVLLYKPTVKLPATSQPVKTVHRREVVLRARDASMFVLQLHCYARRQKGKGKGLNIQASVSTITRSSVQGSPPKEPPRELGEKQATEIKGGITSETPVEGDIGESPVFEKGLQAQTTKAVPQKTSSAGDVSENSTANMKITIASHTSLAASEVTEVPMLNKLAQAQTVASVLEFCVEPAVEMKVTIASQTATVAKVTQSPDLEKVPALEDVSKITVSPKVLQTTTSDENQIVVTDEISPISSMASISNIGSSDAGSSQSQDDVLSEGNQESCNSTDQGIVTEASPKYSRGHVPCENDISPGESVVTLSKVSEMQGTCTHTDQDSTNQTSALALVTEMVTELAHEGPAQVFESNERQALEKINCRDSIAGHKPKVPHKTLSSSSCSVPEQEASTFADVHRKKGNGRTQNIGPETPGNSEPMETPPESEESKLEFSCTFCDKVFKGSRVVAHAMFHYRKDECMFCGTVFKDDLLAMMHLSDHLEKLKKSKETVSTPKTSKPEAPEMCCGRRSGRLKKSDFCPKSLSLADSHPSESRKLRSNDKPVDGQFLQEKKPHTLKHLNSKPLVSKVNGHFGKKKELRHVDTKQKLLKAKKELEDKQSRQETSQTRNGSELPENHDVEMDSSSSSSAQVDNEDKMETESLQHLKSAKKQNCKDAEDDHVETQGKVCCPVNGCTWFTDLAKNRVALLYHALEDHHGEVQPLELAFRVGNSRCSICMRVLWSFEHFLHHVERHRQYPRHPCLHQGCNARFKTGMEMRRHARRHSPLQAVCCVPGCSQLFICLWALNLHEREHYASKSIKPEKSTNVQTHDKHSNAETGKKHQNHKSKDANTTAAVNQTERKHKAPVPTPLKQNLKGRTDAKESNVLNNFSKKDASAQSTVPNLRSRQKLRRVNTTLVVHKVVSSSLLKHHKVRHKFKKKLVKVKVKGPKKRGRPPKSNKSVGDETTTAGQNHDTIKDKTALQKTQLASNHKTESSSVRKEEEKQNPVDKATETLIDESKSNKSLVKQVKKNHIQQKGVSKNNYTAVLKANSQSVTATSAHNMKKLHKVKKRFPSKDNSRQTASSSSSKSKKHKVASGKANTNVIEKKDLKESELGLKKPSKSKFVVELKATEAIVESTDEEGKAKTENVDSAPKNPDIHMSAISTNSVNKQSTPPSASEEKTQRITTEEQPKKSHIPIKGRTEKTQTASSDSGKAARKHKNTDKEGDKGRGGGKQARKNNKSVTKKIKGKSEVQQQIEANAKLVKKLNKLETASEQASDTTPDSADRSLPAVSNSLNEKTCTPAPLNADSTQKQTKEKKLKKTNIKKASDPNKANQKRKNINIERNTKVVESNCQVQPLTEVQVDVEETSVGEETKTFSETLQSSSSSPGYSLVVNGQAEKEVKSTVRMDILAKYSRRPYMRLPPTAYLDEKYITMPKRRKEISFFQCSQKSSPPEQASVTTALQRQRCANCFATFNSAEELQSHLELQKCSNLFGFDSDDEGNS</sequence>
<name>A0A6G1PEN6_CHAAH</name>
<dbReference type="GO" id="GO:0005634">
    <property type="term" value="C:nucleus"/>
    <property type="evidence" value="ECO:0007669"/>
    <property type="project" value="UniProtKB-SubCell"/>
</dbReference>
<keyword evidence="3" id="KW-0597">Phosphoprotein</keyword>
<dbReference type="GO" id="GO:0003677">
    <property type="term" value="F:DNA binding"/>
    <property type="evidence" value="ECO:0007669"/>
    <property type="project" value="UniProtKB-KW"/>
</dbReference>
<evidence type="ECO:0000256" key="2">
    <source>
        <dbReference type="ARBA" id="ARBA00006991"/>
    </source>
</evidence>
<feature type="region of interest" description="Disordered" evidence="12">
    <location>
        <begin position="2037"/>
        <end position="2060"/>
    </location>
</feature>
<evidence type="ECO:0000256" key="12">
    <source>
        <dbReference type="SAM" id="MobiDB-lite"/>
    </source>
</evidence>
<dbReference type="EMBL" id="CM015715">
    <property type="protein sequence ID" value="KAF3688478.1"/>
    <property type="molecule type" value="Genomic_DNA"/>
</dbReference>
<evidence type="ECO:0000313" key="15">
    <source>
        <dbReference type="Proteomes" id="UP000503349"/>
    </source>
</evidence>
<feature type="region of interest" description="Disordered" evidence="12">
    <location>
        <begin position="1723"/>
        <end position="1923"/>
    </location>
</feature>
<comment type="similarity">
    <text evidence="2">Belongs to the krueppel C2H2-type zinc-finger protein family.</text>
</comment>
<protein>
    <submittedName>
        <fullName evidence="14">Zinc finger protein 292</fullName>
    </submittedName>
</protein>
<feature type="compositionally biased region" description="Basic and acidic residues" evidence="12">
    <location>
        <begin position="1219"/>
        <end position="1243"/>
    </location>
</feature>
<feature type="compositionally biased region" description="Basic residues" evidence="12">
    <location>
        <begin position="1985"/>
        <end position="1994"/>
    </location>
</feature>
<feature type="region of interest" description="Disordered" evidence="12">
    <location>
        <begin position="1485"/>
        <end position="1571"/>
    </location>
</feature>
<reference evidence="15" key="2">
    <citation type="submission" date="2019-02" db="EMBL/GenBank/DDBJ databases">
        <title>Opniocepnalus argus Var Kimnra genome.</title>
        <authorList>
            <person name="Zhou C."/>
            <person name="Xiao S."/>
        </authorList>
    </citation>
    <scope>NUCLEOTIDE SEQUENCE [LARGE SCALE GENOMIC DNA]</scope>
</reference>
<proteinExistence type="inferred from homology"/>
<feature type="region of interest" description="Disordered" evidence="12">
    <location>
        <begin position="473"/>
        <end position="580"/>
    </location>
</feature>
<feature type="region of interest" description="Disordered" evidence="12">
    <location>
        <begin position="1940"/>
        <end position="2013"/>
    </location>
</feature>
<feature type="compositionally biased region" description="Basic and acidic residues" evidence="12">
    <location>
        <begin position="1847"/>
        <end position="1861"/>
    </location>
</feature>
<keyword evidence="7" id="KW-0862">Zinc</keyword>
<reference evidence="14 15" key="1">
    <citation type="submission" date="2019-02" db="EMBL/GenBank/DDBJ databases">
        <title>Opniocepnalus argus genome.</title>
        <authorList>
            <person name="Zhou C."/>
            <person name="Xiao S."/>
        </authorList>
    </citation>
    <scope>NUCLEOTIDE SEQUENCE [LARGE SCALE GENOMIC DNA]</scope>
    <source>
        <strain evidence="14">OARG1902GOOAL</strain>
        <tissue evidence="14">Muscle</tissue>
    </source>
</reference>
<organism evidence="14 15">
    <name type="scientific">Channa argus</name>
    <name type="common">Northern snakehead</name>
    <name type="synonym">Ophicephalus argus</name>
    <dbReference type="NCBI Taxonomy" id="215402"/>
    <lineage>
        <taxon>Eukaryota</taxon>
        <taxon>Metazoa</taxon>
        <taxon>Chordata</taxon>
        <taxon>Craniata</taxon>
        <taxon>Vertebrata</taxon>
        <taxon>Euteleostomi</taxon>
        <taxon>Actinopterygii</taxon>
        <taxon>Neopterygii</taxon>
        <taxon>Teleostei</taxon>
        <taxon>Neoteleostei</taxon>
        <taxon>Acanthomorphata</taxon>
        <taxon>Anabantaria</taxon>
        <taxon>Anabantiformes</taxon>
        <taxon>Channoidei</taxon>
        <taxon>Channidae</taxon>
        <taxon>Channa</taxon>
    </lineage>
</organism>
<feature type="domain" description="C2H2-type" evidence="13">
    <location>
        <begin position="1459"/>
        <end position="1481"/>
    </location>
</feature>
<feature type="compositionally biased region" description="Polar residues" evidence="12">
    <location>
        <begin position="1553"/>
        <end position="1571"/>
    </location>
</feature>
<dbReference type="Proteomes" id="UP000503349">
    <property type="component" value="Chromosome 4"/>
</dbReference>
<comment type="subcellular location">
    <subcellularLocation>
        <location evidence="1">Nucleus</location>
    </subcellularLocation>
</comment>
<gene>
    <name evidence="14" type="ORF">EXN66_Car004150</name>
</gene>
<dbReference type="InterPro" id="IPR013087">
    <property type="entry name" value="Znf_C2H2_type"/>
</dbReference>
<evidence type="ECO:0000256" key="3">
    <source>
        <dbReference type="ARBA" id="ARBA00022553"/>
    </source>
</evidence>